<keyword evidence="6" id="KW-1185">Reference proteome</keyword>
<dbReference type="Pfam" id="PF11887">
    <property type="entry name" value="Mce4_CUP1"/>
    <property type="match status" value="1"/>
</dbReference>
<accession>D7PE05</accession>
<dbReference type="PANTHER" id="PTHR33371:SF17">
    <property type="entry name" value="MCE-FAMILY PROTEIN MCE1B"/>
    <property type="match status" value="1"/>
</dbReference>
<evidence type="ECO:0000259" key="2">
    <source>
        <dbReference type="Pfam" id="PF02470"/>
    </source>
</evidence>
<evidence type="ECO:0000313" key="6">
    <source>
        <dbReference type="Proteomes" id="UP001501170"/>
    </source>
</evidence>
<reference evidence="5" key="3">
    <citation type="submission" date="2023-12" db="EMBL/GenBank/DDBJ databases">
        <authorList>
            <person name="Sun Q."/>
            <person name="Inoue M."/>
        </authorList>
    </citation>
    <scope>NUCLEOTIDE SEQUENCE</scope>
    <source>
        <strain evidence="5">JCM 16227</strain>
    </source>
</reference>
<dbReference type="AlphaFoldDB" id="D7PE05"/>
<keyword evidence="1" id="KW-1133">Transmembrane helix</keyword>
<name>D7PE05_9ACTN</name>
<dbReference type="Proteomes" id="UP001501170">
    <property type="component" value="Unassembled WGS sequence"/>
</dbReference>
<dbReference type="InterPro" id="IPR003399">
    <property type="entry name" value="Mce/MlaD"/>
</dbReference>
<evidence type="ECO:0000313" key="5">
    <source>
        <dbReference type="EMBL" id="GAA2368861.1"/>
    </source>
</evidence>
<dbReference type="Pfam" id="PF02470">
    <property type="entry name" value="MlaD"/>
    <property type="match status" value="1"/>
</dbReference>
<feature type="transmembrane region" description="Helical" evidence="1">
    <location>
        <begin position="12"/>
        <end position="31"/>
    </location>
</feature>
<sequence>MNVTGPAIKLGIFLLVSALITGVLFVIVGDLRFGPTKSYRAVFTSASGLRTGDDVKLAGVVVGKVTDVTVVREESTGPGLGAEIAMDVDSDIAVTEATDVSIKYKNLIGDRYVELKTPSTPVAPERPEGSVIPVAHTRPALDMDALVNGFKPLLTGVDPDQTNRLSAALVSVLNGRTDDIGEVITQLGQLGKTIADRDATIGSVVTDLNTVLGTVDERKAAFSSMIGQMQRLVSGLAADRTTIMDGLTHIDSATSQLDSLLSQVRPDLTADIAHLRGLAANLNKNTTTINMLLNKLPEAYRLLGRSSGYGSFVNFFVCGLAIRYPTLDGGHQDTPMIQVPAQRCK</sequence>
<dbReference type="GO" id="GO:0051701">
    <property type="term" value="P:biological process involved in interaction with host"/>
    <property type="evidence" value="ECO:0007669"/>
    <property type="project" value="TreeGrafter"/>
</dbReference>
<dbReference type="GO" id="GO:0005576">
    <property type="term" value="C:extracellular region"/>
    <property type="evidence" value="ECO:0007669"/>
    <property type="project" value="TreeGrafter"/>
</dbReference>
<evidence type="ECO:0000313" key="4">
    <source>
        <dbReference type="EMBL" id="ADG96488.1"/>
    </source>
</evidence>
<evidence type="ECO:0000259" key="3">
    <source>
        <dbReference type="Pfam" id="PF11887"/>
    </source>
</evidence>
<dbReference type="RefSeq" id="WP_006896868.1">
    <property type="nucleotide sequence ID" value="NZ_BAAARB010000002.1"/>
</dbReference>
<protein>
    <submittedName>
        <fullName evidence="4">MceB</fullName>
    </submittedName>
    <submittedName>
        <fullName evidence="5">MlaD family protein</fullName>
    </submittedName>
</protein>
<organism evidence="4">
    <name type="scientific">Gordonia cholesterolivorans</name>
    <dbReference type="NCBI Taxonomy" id="559625"/>
    <lineage>
        <taxon>Bacteria</taxon>
        <taxon>Bacillati</taxon>
        <taxon>Actinomycetota</taxon>
        <taxon>Actinomycetes</taxon>
        <taxon>Mycobacteriales</taxon>
        <taxon>Gordoniaceae</taxon>
        <taxon>Gordonia</taxon>
    </lineage>
</organism>
<dbReference type="NCBIfam" id="TIGR00996">
    <property type="entry name" value="Mtu_fam_mce"/>
    <property type="match status" value="1"/>
</dbReference>
<evidence type="ECO:0000256" key="1">
    <source>
        <dbReference type="SAM" id="Phobius"/>
    </source>
</evidence>
<dbReference type="InterPro" id="IPR005693">
    <property type="entry name" value="Mce"/>
</dbReference>
<dbReference type="EMBL" id="BAAARB010000002">
    <property type="protein sequence ID" value="GAA2368861.1"/>
    <property type="molecule type" value="Genomic_DNA"/>
</dbReference>
<dbReference type="InterPro" id="IPR052336">
    <property type="entry name" value="MlaD_Phospholipid_Transporter"/>
</dbReference>
<feature type="domain" description="Mammalian cell entry C-terminal" evidence="3">
    <location>
        <begin position="128"/>
        <end position="325"/>
    </location>
</feature>
<dbReference type="EMBL" id="GU320251">
    <property type="protein sequence ID" value="ADG96488.1"/>
    <property type="molecule type" value="Genomic_DNA"/>
</dbReference>
<proteinExistence type="predicted"/>
<feature type="domain" description="Mce/MlaD" evidence="2">
    <location>
        <begin position="36"/>
        <end position="117"/>
    </location>
</feature>
<gene>
    <name evidence="4" type="primary">mceB</name>
    <name evidence="5" type="ORF">GCM10009855_05180</name>
</gene>
<keyword evidence="1" id="KW-0472">Membrane</keyword>
<reference evidence="4" key="1">
    <citation type="journal article" date="2011" name="Appl. Environ. Microbiol.">
        <title>Cholesterol Degradation by Gordonia cholesterolivorans.</title>
        <authorList>
            <person name="Drzyzga O."/>
            <person name="Fernandez de Las Heras L."/>
            <person name="Morales V."/>
            <person name="Navarro Llorens J.M."/>
            <person name="Perera J."/>
        </authorList>
    </citation>
    <scope>NUCLEOTIDE SEQUENCE</scope>
    <source>
        <strain evidence="4">Chol-3</strain>
    </source>
</reference>
<reference evidence="5 6" key="2">
    <citation type="journal article" date="2019" name="Int. J. Syst. Evol. Microbiol.">
        <title>The Global Catalogue of Microorganisms (GCM) 10K type strain sequencing project: providing services to taxonomists for standard genome sequencing and annotation.</title>
        <authorList>
            <consortium name="The Broad Institute Genomics Platform"/>
            <consortium name="The Broad Institute Genome Sequencing Center for Infectious Disease"/>
            <person name="Wu L."/>
            <person name="Ma J."/>
        </authorList>
    </citation>
    <scope>NUCLEOTIDE SEQUENCE [LARGE SCALE GENOMIC DNA]</scope>
    <source>
        <strain evidence="5 6">JCM 16227</strain>
    </source>
</reference>
<keyword evidence="1" id="KW-0812">Transmembrane</keyword>
<dbReference type="PANTHER" id="PTHR33371">
    <property type="entry name" value="INTERMEMBRANE PHOSPHOLIPID TRANSPORT SYSTEM BINDING PROTEIN MLAD-RELATED"/>
    <property type="match status" value="1"/>
</dbReference>
<dbReference type="InterPro" id="IPR024516">
    <property type="entry name" value="Mce_C"/>
</dbReference>